<proteinExistence type="predicted"/>
<reference evidence="1" key="1">
    <citation type="journal article" date="2021" name="Proc. Natl. Acad. Sci. U.S.A.">
        <title>A Catalog of Tens of Thousands of Viruses from Human Metagenomes Reveals Hidden Associations with Chronic Diseases.</title>
        <authorList>
            <person name="Tisza M.J."/>
            <person name="Buck C.B."/>
        </authorList>
    </citation>
    <scope>NUCLEOTIDE SEQUENCE</scope>
    <source>
        <strain evidence="1">CtHiz26</strain>
    </source>
</reference>
<name>A0A8S5Q6Y8_9CAUD</name>
<protein>
    <submittedName>
        <fullName evidence="1">Uncharacterized protein</fullName>
    </submittedName>
</protein>
<sequence length="69" mass="8090">MYICKLLTKIRNIMEATFSTVYGETPHGGVKMTAYFFDDDMKPCIEKDAKHTRIIEYDKDGNRIFEVYS</sequence>
<evidence type="ECO:0000313" key="1">
    <source>
        <dbReference type="EMBL" id="DAE14485.1"/>
    </source>
</evidence>
<organism evidence="1">
    <name type="scientific">Siphoviridae sp. ctHiz26</name>
    <dbReference type="NCBI Taxonomy" id="2825423"/>
    <lineage>
        <taxon>Viruses</taxon>
        <taxon>Duplodnaviria</taxon>
        <taxon>Heunggongvirae</taxon>
        <taxon>Uroviricota</taxon>
        <taxon>Caudoviricetes</taxon>
    </lineage>
</organism>
<dbReference type="EMBL" id="BK015583">
    <property type="protein sequence ID" value="DAE14485.1"/>
    <property type="molecule type" value="Genomic_DNA"/>
</dbReference>
<accession>A0A8S5Q6Y8</accession>